<dbReference type="GeneID" id="78275610"/>
<dbReference type="InterPro" id="IPR046348">
    <property type="entry name" value="SIS_dom_sf"/>
</dbReference>
<dbReference type="InterPro" id="IPR001347">
    <property type="entry name" value="SIS_dom"/>
</dbReference>
<keyword evidence="1" id="KW-0677">Repeat</keyword>
<dbReference type="CDD" id="cd05008">
    <property type="entry name" value="SIS_GlmS_GlmD_1"/>
    <property type="match status" value="1"/>
</dbReference>
<dbReference type="GO" id="GO:0006002">
    <property type="term" value="P:fructose 6-phosphate metabolic process"/>
    <property type="evidence" value="ECO:0007669"/>
    <property type="project" value="TreeGrafter"/>
</dbReference>
<dbReference type="SUPFAM" id="SSF53697">
    <property type="entry name" value="SIS domain"/>
    <property type="match status" value="1"/>
</dbReference>
<dbReference type="OrthoDB" id="5150296at2"/>
<dbReference type="GO" id="GO:0006487">
    <property type="term" value="P:protein N-linked glycosylation"/>
    <property type="evidence" value="ECO:0007669"/>
    <property type="project" value="TreeGrafter"/>
</dbReference>
<proteinExistence type="predicted"/>
<dbReference type="PANTHER" id="PTHR10937">
    <property type="entry name" value="GLUCOSAMINE--FRUCTOSE-6-PHOSPHATE AMINOTRANSFERASE, ISOMERIZING"/>
    <property type="match status" value="1"/>
</dbReference>
<dbReference type="PANTHER" id="PTHR10937:SF17">
    <property type="entry name" value="GLUCOSAMINE-FRUCTOSE-6-PHOSPHATE AMINOTRANSFERASE"/>
    <property type="match status" value="1"/>
</dbReference>
<dbReference type="Proteomes" id="UP000186705">
    <property type="component" value="Unassembled WGS sequence"/>
</dbReference>
<dbReference type="PROSITE" id="PS51464">
    <property type="entry name" value="SIS"/>
    <property type="match status" value="1"/>
</dbReference>
<dbReference type="GO" id="GO:0006047">
    <property type="term" value="P:UDP-N-acetylglucosamine metabolic process"/>
    <property type="evidence" value="ECO:0007669"/>
    <property type="project" value="TreeGrafter"/>
</dbReference>
<organism evidence="3 4">
    <name type="scientific">Dubosiella newyorkensis</name>
    <dbReference type="NCBI Taxonomy" id="1862672"/>
    <lineage>
        <taxon>Bacteria</taxon>
        <taxon>Bacillati</taxon>
        <taxon>Bacillota</taxon>
        <taxon>Erysipelotrichia</taxon>
        <taxon>Erysipelotrichales</taxon>
        <taxon>Erysipelotrichaceae</taxon>
        <taxon>Dubosiella</taxon>
    </lineage>
</organism>
<protein>
    <recommendedName>
        <fullName evidence="2">SIS domain-containing protein</fullName>
    </recommendedName>
</protein>
<reference evidence="3 4" key="1">
    <citation type="submission" date="2016-11" db="EMBL/GenBank/DDBJ databases">
        <title>Description of two novel members of the family Erysipelotrichaceae: Ileibacterium lipovorans gen. nov., sp. nov. and Dubosiella newyorkensis, gen. nov., sp. nov.</title>
        <authorList>
            <person name="Cox L.M."/>
            <person name="Sohn J."/>
            <person name="Tyrrell K.L."/>
            <person name="Citron D.M."/>
            <person name="Lawson P.A."/>
            <person name="Patel N.B."/>
            <person name="Iizumi T."/>
            <person name="Perez-Perez G.I."/>
            <person name="Goldstein E.J."/>
            <person name="Blaser M.J."/>
        </authorList>
    </citation>
    <scope>NUCLEOTIDE SEQUENCE [LARGE SCALE GENOMIC DNA]</scope>
    <source>
        <strain evidence="3 4">NYU-BL-A4</strain>
    </source>
</reference>
<sequence length="355" mass="40126">MDMTMEDYIQQSRAACEQLLHDHNLLEPVVELYQKQKPETIWLVASGSSYNACVCAQALMNQWMDTDVEVRTPFTFLHYTPSLKKNDLIFVITQSGLSTNAIEVLDALQGNQNVICLTGNKNSDVKDHTEIVLEYGVGEELVGYVTKGVSVLTFYLICFAKQVTNKENIDLLKVLSTFEYTQTETEQFIRKHFKSLSGMQTVYCLGTPYSQGVGLEAALKIGETIHVPSFYYEVEEFIHGPNLQLKPTYTLFFFDSNDRASSRLHQIYESAKLVSDHVYLVTMDPAFKEDAHALVIEPAVDPLFSSFVELPFPQLISAKISTILHSTMQHPLLKEFKKGAAAKTENFINYDNDEA</sequence>
<dbReference type="Pfam" id="PF01380">
    <property type="entry name" value="SIS"/>
    <property type="match status" value="1"/>
</dbReference>
<feature type="domain" description="SIS" evidence="2">
    <location>
        <begin position="29"/>
        <end position="168"/>
    </location>
</feature>
<dbReference type="GO" id="GO:0004360">
    <property type="term" value="F:glutamine-fructose-6-phosphate transaminase (isomerizing) activity"/>
    <property type="evidence" value="ECO:0007669"/>
    <property type="project" value="TreeGrafter"/>
</dbReference>
<dbReference type="STRING" id="1862672.BO225_06590"/>
<dbReference type="EMBL" id="MPKA01000066">
    <property type="protein sequence ID" value="OLU46309.1"/>
    <property type="molecule type" value="Genomic_DNA"/>
</dbReference>
<comment type="caution">
    <text evidence="3">The sequence shown here is derived from an EMBL/GenBank/DDBJ whole genome shotgun (WGS) entry which is preliminary data.</text>
</comment>
<dbReference type="Gene3D" id="3.40.50.10490">
    <property type="entry name" value="Glucose-6-phosphate isomerase like protein, domain 1"/>
    <property type="match status" value="2"/>
</dbReference>
<dbReference type="AlphaFoldDB" id="A0A1U7NMC0"/>
<evidence type="ECO:0000313" key="4">
    <source>
        <dbReference type="Proteomes" id="UP000186705"/>
    </source>
</evidence>
<evidence type="ECO:0000259" key="2">
    <source>
        <dbReference type="PROSITE" id="PS51464"/>
    </source>
</evidence>
<accession>A0A1U7NMC0</accession>
<dbReference type="GO" id="GO:0097367">
    <property type="term" value="F:carbohydrate derivative binding"/>
    <property type="evidence" value="ECO:0007669"/>
    <property type="project" value="InterPro"/>
</dbReference>
<dbReference type="RefSeq" id="WP_076341479.1">
    <property type="nucleotide sequence ID" value="NZ_CAJTMI010000032.1"/>
</dbReference>
<evidence type="ECO:0000256" key="1">
    <source>
        <dbReference type="ARBA" id="ARBA00022737"/>
    </source>
</evidence>
<name>A0A1U7NMC0_9FIRM</name>
<evidence type="ECO:0000313" key="3">
    <source>
        <dbReference type="EMBL" id="OLU46309.1"/>
    </source>
</evidence>
<dbReference type="InterPro" id="IPR035466">
    <property type="entry name" value="GlmS/AgaS_SIS"/>
</dbReference>
<gene>
    <name evidence="3" type="ORF">BO225_06590</name>
</gene>
<keyword evidence="4" id="KW-1185">Reference proteome</keyword>